<dbReference type="PROSITE" id="PS00108">
    <property type="entry name" value="PROTEIN_KINASE_ST"/>
    <property type="match status" value="1"/>
</dbReference>
<dbReference type="GO" id="GO:0035556">
    <property type="term" value="P:intracellular signal transduction"/>
    <property type="evidence" value="ECO:0007669"/>
    <property type="project" value="TreeGrafter"/>
</dbReference>
<evidence type="ECO:0000256" key="3">
    <source>
        <dbReference type="ARBA" id="ARBA00022527"/>
    </source>
</evidence>
<feature type="domain" description="Protein kinase" evidence="10">
    <location>
        <begin position="6"/>
        <end position="258"/>
    </location>
</feature>
<evidence type="ECO:0000313" key="13">
    <source>
        <dbReference type="Proteomes" id="UP000270296"/>
    </source>
</evidence>
<comment type="similarity">
    <text evidence="1">Belongs to the protein kinase superfamily. CAMK Ser/Thr protein kinase family. SNF1 subfamily.</text>
</comment>
<keyword evidence="13" id="KW-1185">Reference proteome</keyword>
<dbReference type="GO" id="GO:0005524">
    <property type="term" value="F:ATP binding"/>
    <property type="evidence" value="ECO:0007669"/>
    <property type="project" value="UniProtKB-KW"/>
</dbReference>
<dbReference type="InterPro" id="IPR008271">
    <property type="entry name" value="Ser/Thr_kinase_AS"/>
</dbReference>
<name>A0A183IDG6_9BILA</name>
<dbReference type="Proteomes" id="UP000270296">
    <property type="component" value="Unassembled WGS sequence"/>
</dbReference>
<dbReference type="Pfam" id="PF00069">
    <property type="entry name" value="Pkinase"/>
    <property type="match status" value="1"/>
</dbReference>
<evidence type="ECO:0000256" key="1">
    <source>
        <dbReference type="ARBA" id="ARBA00006234"/>
    </source>
</evidence>
<dbReference type="PROSITE" id="PS50011">
    <property type="entry name" value="PROTEIN_KINASE_DOM"/>
    <property type="match status" value="1"/>
</dbReference>
<comment type="catalytic activity">
    <reaction evidence="9">
        <text>L-seryl-[protein] + ATP = O-phospho-L-seryl-[protein] + ADP + H(+)</text>
        <dbReference type="Rhea" id="RHEA:17989"/>
        <dbReference type="Rhea" id="RHEA-COMP:9863"/>
        <dbReference type="Rhea" id="RHEA-COMP:11604"/>
        <dbReference type="ChEBI" id="CHEBI:15378"/>
        <dbReference type="ChEBI" id="CHEBI:29999"/>
        <dbReference type="ChEBI" id="CHEBI:30616"/>
        <dbReference type="ChEBI" id="CHEBI:83421"/>
        <dbReference type="ChEBI" id="CHEBI:456216"/>
        <dbReference type="EC" id="2.7.11.1"/>
    </reaction>
</comment>
<dbReference type="WBParaSite" id="SBAD_0000174301-mRNA-1">
    <property type="protein sequence ID" value="SBAD_0000174301-mRNA-1"/>
    <property type="gene ID" value="SBAD_0000174301"/>
</dbReference>
<keyword evidence="4" id="KW-0808">Transferase</keyword>
<evidence type="ECO:0000313" key="14">
    <source>
        <dbReference type="WBParaSite" id="SBAD_0000174301-mRNA-1"/>
    </source>
</evidence>
<keyword evidence="5" id="KW-0547">Nucleotide-binding</keyword>
<dbReference type="EMBL" id="UZAM01006903">
    <property type="protein sequence ID" value="VDO95067.1"/>
    <property type="molecule type" value="Genomic_DNA"/>
</dbReference>
<dbReference type="PROSITE" id="PS50032">
    <property type="entry name" value="KA1"/>
    <property type="match status" value="1"/>
</dbReference>
<dbReference type="FunFam" id="1.10.510.10:FF:000271">
    <property type="entry name" value="Non-specific serine/threonine protein kinase"/>
    <property type="match status" value="1"/>
</dbReference>
<dbReference type="SUPFAM" id="SSF103243">
    <property type="entry name" value="KA1-like"/>
    <property type="match status" value="1"/>
</dbReference>
<dbReference type="Gene3D" id="1.10.510.10">
    <property type="entry name" value="Transferase(Phosphotransferase) domain 1"/>
    <property type="match status" value="1"/>
</dbReference>
<dbReference type="PANTHER" id="PTHR24346:SF30">
    <property type="entry name" value="MATERNAL EMBRYONIC LEUCINE ZIPPER KINASE"/>
    <property type="match status" value="1"/>
</dbReference>
<dbReference type="OrthoDB" id="193931at2759"/>
<evidence type="ECO:0000256" key="8">
    <source>
        <dbReference type="ARBA" id="ARBA00047899"/>
    </source>
</evidence>
<dbReference type="Gene3D" id="3.30.310.80">
    <property type="entry name" value="Kinase associated domain 1, KA1"/>
    <property type="match status" value="1"/>
</dbReference>
<protein>
    <recommendedName>
        <fullName evidence="2">non-specific serine/threonine protein kinase</fullName>
        <ecNumber evidence="2">2.7.11.1</ecNumber>
    </recommendedName>
</protein>
<evidence type="ECO:0000256" key="5">
    <source>
        <dbReference type="ARBA" id="ARBA00022741"/>
    </source>
</evidence>
<evidence type="ECO:0000256" key="9">
    <source>
        <dbReference type="ARBA" id="ARBA00048679"/>
    </source>
</evidence>
<dbReference type="SMART" id="SM00220">
    <property type="entry name" value="S_TKc"/>
    <property type="match status" value="1"/>
</dbReference>
<evidence type="ECO:0000259" key="10">
    <source>
        <dbReference type="PROSITE" id="PS50011"/>
    </source>
</evidence>
<keyword evidence="7" id="KW-0067">ATP-binding</keyword>
<feature type="domain" description="KA1" evidence="11">
    <location>
        <begin position="417"/>
        <end position="459"/>
    </location>
</feature>
<dbReference type="AlphaFoldDB" id="A0A183IDG6"/>
<dbReference type="SUPFAM" id="SSF56112">
    <property type="entry name" value="Protein kinase-like (PK-like)"/>
    <property type="match status" value="1"/>
</dbReference>
<dbReference type="InterPro" id="IPR000719">
    <property type="entry name" value="Prot_kinase_dom"/>
</dbReference>
<dbReference type="InterPro" id="IPR028375">
    <property type="entry name" value="KA1/Ssp2_C"/>
</dbReference>
<dbReference type="EC" id="2.7.11.1" evidence="2"/>
<evidence type="ECO:0000256" key="4">
    <source>
        <dbReference type="ARBA" id="ARBA00022679"/>
    </source>
</evidence>
<gene>
    <name evidence="12" type="ORF">SBAD_LOCUS1660</name>
</gene>
<proteinExistence type="inferred from homology"/>
<evidence type="ECO:0000256" key="6">
    <source>
        <dbReference type="ARBA" id="ARBA00022777"/>
    </source>
</evidence>
<sequence>ALVWLHWFVVVHAERGFAKVKLGTHLLTGEKVAIKIMNKQTLGEDLPRITREINALKTLCHQNICKLYQIIESEERYFLIVEYCSGGELFDYIIKKDRLPEPEARHFFRQIVSALAYVHDQGYAHRDLKPENLLLTENLQVKLIDFGLCAQPEKGVNGMLETCCGSPAYAAPELIAGDPYFGNEADVWSAGVLLYALLCGFLPFEDNSLQMMYKKIQIGRYREPPWLSDNSRCLLKAMLNTNPRRRITVQHLLVHPWVVGDYSQPVKWRSIYEVIGFVLAFDEYIENFVARGLMKCLQFLYESASLPVKCISKLLILYFFSKCALLRLIAATSPKRRTAAVKTPRNQTPSPRHKTPRITRRMFNSVERHVDRVINLITPRRRKQNQPMAVRKTRHVHISVYSVCFFYSWTLRGKATDGNGHTYLTLEFEIVFIDRLNMIGVRRKRLNGDSFMYKRVKIL</sequence>
<evidence type="ECO:0000256" key="2">
    <source>
        <dbReference type="ARBA" id="ARBA00012513"/>
    </source>
</evidence>
<dbReference type="PANTHER" id="PTHR24346">
    <property type="entry name" value="MAP/MICROTUBULE AFFINITY-REGULATING KINASE"/>
    <property type="match status" value="1"/>
</dbReference>
<dbReference type="InterPro" id="IPR011009">
    <property type="entry name" value="Kinase-like_dom_sf"/>
</dbReference>
<dbReference type="GO" id="GO:0004674">
    <property type="term" value="F:protein serine/threonine kinase activity"/>
    <property type="evidence" value="ECO:0007669"/>
    <property type="project" value="UniProtKB-KW"/>
</dbReference>
<keyword evidence="3" id="KW-0723">Serine/threonine-protein kinase</keyword>
<dbReference type="InterPro" id="IPR001772">
    <property type="entry name" value="KA1_dom"/>
</dbReference>
<comment type="catalytic activity">
    <reaction evidence="8">
        <text>L-threonyl-[protein] + ATP = O-phospho-L-threonyl-[protein] + ADP + H(+)</text>
        <dbReference type="Rhea" id="RHEA:46608"/>
        <dbReference type="Rhea" id="RHEA-COMP:11060"/>
        <dbReference type="Rhea" id="RHEA-COMP:11605"/>
        <dbReference type="ChEBI" id="CHEBI:15378"/>
        <dbReference type="ChEBI" id="CHEBI:30013"/>
        <dbReference type="ChEBI" id="CHEBI:30616"/>
        <dbReference type="ChEBI" id="CHEBI:61977"/>
        <dbReference type="ChEBI" id="CHEBI:456216"/>
        <dbReference type="EC" id="2.7.11.1"/>
    </reaction>
</comment>
<dbReference type="GO" id="GO:0005737">
    <property type="term" value="C:cytoplasm"/>
    <property type="evidence" value="ECO:0007669"/>
    <property type="project" value="TreeGrafter"/>
</dbReference>
<organism evidence="14">
    <name type="scientific">Soboliphyme baturini</name>
    <dbReference type="NCBI Taxonomy" id="241478"/>
    <lineage>
        <taxon>Eukaryota</taxon>
        <taxon>Metazoa</taxon>
        <taxon>Ecdysozoa</taxon>
        <taxon>Nematoda</taxon>
        <taxon>Enoplea</taxon>
        <taxon>Dorylaimia</taxon>
        <taxon>Dioctophymatida</taxon>
        <taxon>Dioctophymatoidea</taxon>
        <taxon>Soboliphymatidae</taxon>
        <taxon>Soboliphyme</taxon>
    </lineage>
</organism>
<evidence type="ECO:0000259" key="11">
    <source>
        <dbReference type="PROSITE" id="PS50032"/>
    </source>
</evidence>
<accession>A0A183IDG6</accession>
<keyword evidence="6" id="KW-0418">Kinase</keyword>
<evidence type="ECO:0000313" key="12">
    <source>
        <dbReference type="EMBL" id="VDO95067.1"/>
    </source>
</evidence>
<reference evidence="14" key="1">
    <citation type="submission" date="2016-06" db="UniProtKB">
        <authorList>
            <consortium name="WormBaseParasite"/>
        </authorList>
    </citation>
    <scope>IDENTIFICATION</scope>
</reference>
<reference evidence="12 13" key="2">
    <citation type="submission" date="2018-11" db="EMBL/GenBank/DDBJ databases">
        <authorList>
            <consortium name="Pathogen Informatics"/>
        </authorList>
    </citation>
    <scope>NUCLEOTIDE SEQUENCE [LARGE SCALE GENOMIC DNA]</scope>
</reference>
<evidence type="ECO:0000256" key="7">
    <source>
        <dbReference type="ARBA" id="ARBA00022840"/>
    </source>
</evidence>